<evidence type="ECO:0000313" key="4">
    <source>
        <dbReference type="EMBL" id="MDZ8119880.1"/>
    </source>
</evidence>
<feature type="chain" id="PRO_5045921920" evidence="2">
    <location>
        <begin position="32"/>
        <end position="476"/>
    </location>
</feature>
<sequence length="476" mass="51205">MKTQINMKLPNILFSMLTASVLLGLPARVSAAEEPPERMTYQGFVVDGNGSALGNSAPENFEIIFRIWTAQSGGTLKWSEQQTVTVDKGYFSVLLGEGTEVNGELRPALSSVFSGSDASERFMGISVKGIGSGGSDADILPRLQLVTAPYAFMAHHVAPDSISGANIADNTVSSADILSNTINSSDIQNESITYQDLAPNSVYASEIATGAVGTSEVQDNSLTATDLAANAVGASEIAANAVGNSELQSDLTLNGSIGINQRYFNTALTIKPGVGDNYSRWVAYEDGTYTLFQNADGLMGICRRVDYNSSGLEVLRLSCTTPNSGTDDWSLRIDTDDSGGLDEDLFFYLNGSLKGWVDADGSGFKGNSDARLKQDITDMDSVLNRAVQLQPRLYRFKDNPNGELQLGFIAQEVQPYFPEIVDDGEEYLGLSYGRVGVIAIGAIKELNTKVEMLKAENRALKDRLDVLESRILSLEQ</sequence>
<feature type="signal peptide" evidence="2">
    <location>
        <begin position="1"/>
        <end position="31"/>
    </location>
</feature>
<keyword evidence="1" id="KW-0175">Coiled coil</keyword>
<evidence type="ECO:0000256" key="2">
    <source>
        <dbReference type="SAM" id="SignalP"/>
    </source>
</evidence>
<evidence type="ECO:0000313" key="5">
    <source>
        <dbReference type="Proteomes" id="UP001290861"/>
    </source>
</evidence>
<feature type="coiled-coil region" evidence="1">
    <location>
        <begin position="443"/>
        <end position="470"/>
    </location>
</feature>
<reference evidence="4 5" key="1">
    <citation type="journal article" date="2024" name="Appl. Environ. Microbiol.">
        <title>Pontiella agarivorans sp. nov., a novel marine anaerobic bacterium capable of degrading macroalgal polysaccharides and fixing nitrogen.</title>
        <authorList>
            <person name="Liu N."/>
            <person name="Kivenson V."/>
            <person name="Peng X."/>
            <person name="Cui Z."/>
            <person name="Lankiewicz T.S."/>
            <person name="Gosselin K.M."/>
            <person name="English C.J."/>
            <person name="Blair E.M."/>
            <person name="O'Malley M.A."/>
            <person name="Valentine D.L."/>
        </authorList>
    </citation>
    <scope>NUCLEOTIDE SEQUENCE [LARGE SCALE GENOMIC DNA]</scope>
    <source>
        <strain evidence="4 5">NLcol2</strain>
    </source>
</reference>
<dbReference type="InterPro" id="IPR030392">
    <property type="entry name" value="S74_ICA"/>
</dbReference>
<evidence type="ECO:0000256" key="1">
    <source>
        <dbReference type="SAM" id="Coils"/>
    </source>
</evidence>
<accession>A0ABU5N0B9</accession>
<keyword evidence="5" id="KW-1185">Reference proteome</keyword>
<name>A0ABU5N0B9_9BACT</name>
<dbReference type="Proteomes" id="UP001290861">
    <property type="component" value="Unassembled WGS sequence"/>
</dbReference>
<evidence type="ECO:0000259" key="3">
    <source>
        <dbReference type="PROSITE" id="PS51688"/>
    </source>
</evidence>
<protein>
    <submittedName>
        <fullName evidence="4">Tail fiber domain-containing protein</fullName>
    </submittedName>
</protein>
<proteinExistence type="predicted"/>
<feature type="domain" description="Peptidase S74" evidence="3">
    <location>
        <begin position="368"/>
        <end position="457"/>
    </location>
</feature>
<dbReference type="Pfam" id="PF13884">
    <property type="entry name" value="Peptidase_S74"/>
    <property type="match status" value="1"/>
</dbReference>
<gene>
    <name evidence="4" type="ORF">P9H32_14720</name>
</gene>
<dbReference type="EMBL" id="JARVCO010000012">
    <property type="protein sequence ID" value="MDZ8119880.1"/>
    <property type="molecule type" value="Genomic_DNA"/>
</dbReference>
<organism evidence="4 5">
    <name type="scientific">Pontiella agarivorans</name>
    <dbReference type="NCBI Taxonomy" id="3038953"/>
    <lineage>
        <taxon>Bacteria</taxon>
        <taxon>Pseudomonadati</taxon>
        <taxon>Kiritimatiellota</taxon>
        <taxon>Kiritimatiellia</taxon>
        <taxon>Kiritimatiellales</taxon>
        <taxon>Pontiellaceae</taxon>
        <taxon>Pontiella</taxon>
    </lineage>
</organism>
<dbReference type="RefSeq" id="WP_322609662.1">
    <property type="nucleotide sequence ID" value="NZ_JARVCO010000012.1"/>
</dbReference>
<dbReference type="PROSITE" id="PS51688">
    <property type="entry name" value="ICA"/>
    <property type="match status" value="1"/>
</dbReference>
<dbReference type="Gene3D" id="1.10.10.10">
    <property type="entry name" value="Winged helix-like DNA-binding domain superfamily/Winged helix DNA-binding domain"/>
    <property type="match status" value="1"/>
</dbReference>
<dbReference type="InterPro" id="IPR036388">
    <property type="entry name" value="WH-like_DNA-bd_sf"/>
</dbReference>
<comment type="caution">
    <text evidence="4">The sequence shown here is derived from an EMBL/GenBank/DDBJ whole genome shotgun (WGS) entry which is preliminary data.</text>
</comment>
<keyword evidence="2" id="KW-0732">Signal</keyword>